<protein>
    <recommendedName>
        <fullName evidence="3">Reverse transcriptase zinc-binding domain-containing protein</fullName>
    </recommendedName>
</protein>
<evidence type="ECO:0008006" key="3">
    <source>
        <dbReference type="Google" id="ProtNLM"/>
    </source>
</evidence>
<dbReference type="AlphaFoldDB" id="A0AAV3QUF4"/>
<proteinExistence type="predicted"/>
<name>A0AAV3QUF4_LITER</name>
<reference evidence="1 2" key="1">
    <citation type="submission" date="2024-01" db="EMBL/GenBank/DDBJ databases">
        <title>The complete chloroplast genome sequence of Lithospermum erythrorhizon: insights into the phylogenetic relationship among Boraginaceae species and the maternal lineages of purple gromwells.</title>
        <authorList>
            <person name="Okada T."/>
            <person name="Watanabe K."/>
        </authorList>
    </citation>
    <scope>NUCLEOTIDE SEQUENCE [LARGE SCALE GENOMIC DNA]</scope>
</reference>
<accession>A0AAV3QUF4</accession>
<organism evidence="1 2">
    <name type="scientific">Lithospermum erythrorhizon</name>
    <name type="common">Purple gromwell</name>
    <name type="synonym">Lithospermum officinale var. erythrorhizon</name>
    <dbReference type="NCBI Taxonomy" id="34254"/>
    <lineage>
        <taxon>Eukaryota</taxon>
        <taxon>Viridiplantae</taxon>
        <taxon>Streptophyta</taxon>
        <taxon>Embryophyta</taxon>
        <taxon>Tracheophyta</taxon>
        <taxon>Spermatophyta</taxon>
        <taxon>Magnoliopsida</taxon>
        <taxon>eudicotyledons</taxon>
        <taxon>Gunneridae</taxon>
        <taxon>Pentapetalae</taxon>
        <taxon>asterids</taxon>
        <taxon>lamiids</taxon>
        <taxon>Boraginales</taxon>
        <taxon>Boraginaceae</taxon>
        <taxon>Boraginoideae</taxon>
        <taxon>Lithospermeae</taxon>
        <taxon>Lithospermum</taxon>
    </lineage>
</organism>
<keyword evidence="2" id="KW-1185">Reference proteome</keyword>
<comment type="caution">
    <text evidence="1">The sequence shown here is derived from an EMBL/GenBank/DDBJ whole genome shotgun (WGS) entry which is preliminary data.</text>
</comment>
<dbReference type="EMBL" id="BAABME010022897">
    <property type="protein sequence ID" value="GAA0166861.1"/>
    <property type="molecule type" value="Genomic_DNA"/>
</dbReference>
<dbReference type="Proteomes" id="UP001454036">
    <property type="component" value="Unassembled WGS sequence"/>
</dbReference>
<gene>
    <name evidence="1" type="ORF">LIER_40264</name>
</gene>
<evidence type="ECO:0000313" key="1">
    <source>
        <dbReference type="EMBL" id="GAA0166861.1"/>
    </source>
</evidence>
<sequence length="197" mass="23058">MDSWLPSVPLLNHLAGFVPVKHFMTDGYWNLMKQHEYGPNDQVSNILQCEVRRENSDELIWKASNHGNFNLKATWKLLREIQPFSGFCGSGENIDHIFIDCEIAIWQYFHDLFDIQYIHYSSPFHLLINWLDKSANVGHICMVIACIALWAIWEGRNKKKNEDQVISKTSILSRIYQQDKLNGDRGMVKPVYWRGDM</sequence>
<evidence type="ECO:0000313" key="2">
    <source>
        <dbReference type="Proteomes" id="UP001454036"/>
    </source>
</evidence>